<name>A0A1D1YRP5_9ARAE</name>
<evidence type="ECO:0000313" key="2">
    <source>
        <dbReference type="EMBL" id="JAT57522.1"/>
    </source>
</evidence>
<proteinExistence type="predicted"/>
<dbReference type="EMBL" id="GDJX01010629">
    <property type="protein sequence ID" value="JAT57307.1"/>
    <property type="molecule type" value="Transcribed_RNA"/>
</dbReference>
<organism evidence="1">
    <name type="scientific">Anthurium amnicola</name>
    <dbReference type="NCBI Taxonomy" id="1678845"/>
    <lineage>
        <taxon>Eukaryota</taxon>
        <taxon>Viridiplantae</taxon>
        <taxon>Streptophyta</taxon>
        <taxon>Embryophyta</taxon>
        <taxon>Tracheophyta</taxon>
        <taxon>Spermatophyta</taxon>
        <taxon>Magnoliopsida</taxon>
        <taxon>Liliopsida</taxon>
        <taxon>Araceae</taxon>
        <taxon>Pothoideae</taxon>
        <taxon>Potheae</taxon>
        <taxon>Anthurium</taxon>
    </lineage>
</organism>
<sequence>MRTIKLPEPPSAFPGMPEIFEGGAYSVVRRAVVIGNGFAGAESQSVGLVRALGLADRQTLYRVTRPRGGINYWLRWLPVSFHKKLDYAIKRIFGDSRFLILLQGKKVVPLPHLNGSRTVGLSSILDADAKQIAAMARETFDKEGPLLVVASGWDTISIASSIKRLAPQNVFVVQIQHPRTHLDRFDLVVTPQHDYYPLTPSGQQEIPKFLRRWITPQEPPSSNVVLTVGALHQVDSAALRTAALTWHSELAPLPKPLLVINIGGPTSHCRYGADLAKQLAGALQNVLDSCGSVRVSFSRRTPEKVSNIISRQFSDHPKVYIWDGEDPNPHIGHLAWADAFVITADSVSMISEVCSTGKPVYVIGAERCKWKFSAFHKALRDRGMVRPFSGKEDISDSWCYPPLNDTVEAASRVREALSERGWTLRR</sequence>
<dbReference type="AlphaFoldDB" id="A0A1D1YRP5"/>
<dbReference type="SUPFAM" id="SSF53756">
    <property type="entry name" value="UDP-Glycosyltransferase/glycogen phosphorylase"/>
    <property type="match status" value="1"/>
</dbReference>
<dbReference type="EMBL" id="GDJX01010414">
    <property type="protein sequence ID" value="JAT57522.1"/>
    <property type="molecule type" value="Transcribed_RNA"/>
</dbReference>
<dbReference type="PANTHER" id="PTHR33986:SF15">
    <property type="entry name" value="MITOCHONDRIAL FISSION PROTEIN ELM1"/>
    <property type="match status" value="1"/>
</dbReference>
<accession>A0A1D1YRP5</accession>
<dbReference type="PANTHER" id="PTHR33986">
    <property type="entry name" value="OS02G0535700 PROTEIN"/>
    <property type="match status" value="1"/>
</dbReference>
<reference evidence="1" key="1">
    <citation type="submission" date="2015-07" db="EMBL/GenBank/DDBJ databases">
        <title>Transcriptome Assembly of Anthurium amnicola.</title>
        <authorList>
            <person name="Suzuki J."/>
        </authorList>
    </citation>
    <scope>NUCLEOTIDE SEQUENCE</scope>
</reference>
<dbReference type="Pfam" id="PF06258">
    <property type="entry name" value="Mito_fiss_Elm1"/>
    <property type="match status" value="1"/>
</dbReference>
<dbReference type="InterPro" id="IPR009367">
    <property type="entry name" value="Elm1-like"/>
</dbReference>
<protein>
    <submittedName>
        <fullName evidence="1">Uncharacterized protein RP120</fullName>
    </submittedName>
</protein>
<evidence type="ECO:0000313" key="1">
    <source>
        <dbReference type="EMBL" id="JAT57307.1"/>
    </source>
</evidence>
<gene>
    <name evidence="1" type="primary">RP120_2</name>
    <name evidence="2" type="synonym">RP120_1</name>
    <name evidence="1" type="ORF">g.37505</name>
    <name evidence="2" type="ORF">g.37511</name>
</gene>